<reference evidence="3" key="1">
    <citation type="submission" date="2020-12" db="EMBL/GenBank/DDBJ databases">
        <title>Bacterial taxonomy.</title>
        <authorList>
            <person name="Pan X."/>
        </authorList>
    </citation>
    <scope>NUCLEOTIDE SEQUENCE</scope>
    <source>
        <strain evidence="3">M0105</strain>
    </source>
</reference>
<accession>A0A8J7M608</accession>
<name>A0A8J7M608_9RHOB</name>
<feature type="transmembrane region" description="Helical" evidence="2">
    <location>
        <begin position="151"/>
        <end position="171"/>
    </location>
</feature>
<feature type="transmembrane region" description="Helical" evidence="2">
    <location>
        <begin position="81"/>
        <end position="102"/>
    </location>
</feature>
<feature type="region of interest" description="Disordered" evidence="1">
    <location>
        <begin position="50"/>
        <end position="71"/>
    </location>
</feature>
<evidence type="ECO:0000313" key="4">
    <source>
        <dbReference type="Proteomes" id="UP000655420"/>
    </source>
</evidence>
<evidence type="ECO:0000256" key="2">
    <source>
        <dbReference type="SAM" id="Phobius"/>
    </source>
</evidence>
<keyword evidence="2" id="KW-1133">Transmembrane helix</keyword>
<keyword evidence="2" id="KW-0812">Transmembrane</keyword>
<dbReference type="AlphaFoldDB" id="A0A8J7M608"/>
<dbReference type="Proteomes" id="UP000655420">
    <property type="component" value="Unassembled WGS sequence"/>
</dbReference>
<evidence type="ECO:0000313" key="3">
    <source>
        <dbReference type="EMBL" id="MBK0399176.1"/>
    </source>
</evidence>
<proteinExistence type="predicted"/>
<dbReference type="EMBL" id="JAEHHL010000004">
    <property type="protein sequence ID" value="MBK0399176.1"/>
    <property type="molecule type" value="Genomic_DNA"/>
</dbReference>
<keyword evidence="4" id="KW-1185">Reference proteome</keyword>
<sequence length="247" mass="27050">MIPIFYDSGNLAEKVIVALVCSISLVLFIISSAKRSRRAGSSVYRSPWKQAKTATPAEPRFKTAPAQTNGKTPKDGALCRLFGSWWLPPIPLVLWGLATILARSELLPKDQSCLFHGQAPCTSPLPPAREAGPAGFDVSVVYRAAGWVADLHFSVPLLCTGFLIILVAMVGTRRARIKVPRQYPENDLRVPREILDAGTPGFDDLVGMVGGDQRKAERLVQLEIARGAPGKAAAVQWAIERLRWERR</sequence>
<comment type="caution">
    <text evidence="3">The sequence shown here is derived from an EMBL/GenBank/DDBJ whole genome shotgun (WGS) entry which is preliminary data.</text>
</comment>
<dbReference type="RefSeq" id="WP_200609187.1">
    <property type="nucleotide sequence ID" value="NZ_JAEHHL010000004.1"/>
</dbReference>
<gene>
    <name evidence="3" type="ORF">H0I76_08245</name>
</gene>
<protein>
    <submittedName>
        <fullName evidence="3">Uncharacterized protein</fullName>
    </submittedName>
</protein>
<evidence type="ECO:0000256" key="1">
    <source>
        <dbReference type="SAM" id="MobiDB-lite"/>
    </source>
</evidence>
<keyword evidence="2" id="KW-0472">Membrane</keyword>
<feature type="transmembrane region" description="Helical" evidence="2">
    <location>
        <begin position="15"/>
        <end position="33"/>
    </location>
</feature>
<organism evidence="3 4">
    <name type="scientific">Thermohalobaculum xanthum</name>
    <dbReference type="NCBI Taxonomy" id="2753746"/>
    <lineage>
        <taxon>Bacteria</taxon>
        <taxon>Pseudomonadati</taxon>
        <taxon>Pseudomonadota</taxon>
        <taxon>Alphaproteobacteria</taxon>
        <taxon>Rhodobacterales</taxon>
        <taxon>Paracoccaceae</taxon>
        <taxon>Thermohalobaculum</taxon>
    </lineage>
</organism>